<evidence type="ECO:0000313" key="1">
    <source>
        <dbReference type="EMBL" id="OJJ33496.1"/>
    </source>
</evidence>
<dbReference type="GeneID" id="63747140"/>
<keyword evidence="2" id="KW-1185">Reference proteome</keyword>
<dbReference type="AlphaFoldDB" id="A0A1L9REZ2"/>
<dbReference type="RefSeq" id="XP_040687173.1">
    <property type="nucleotide sequence ID" value="XM_040831292.1"/>
</dbReference>
<dbReference type="Proteomes" id="UP000184383">
    <property type="component" value="Unassembled WGS sequence"/>
</dbReference>
<proteinExistence type="predicted"/>
<accession>A0A1L9REZ2</accession>
<dbReference type="EMBL" id="KV878214">
    <property type="protein sequence ID" value="OJJ33496.1"/>
    <property type="molecule type" value="Genomic_DNA"/>
</dbReference>
<dbReference type="Pfam" id="PF11017">
    <property type="entry name" value="DUF2855"/>
    <property type="match status" value="1"/>
</dbReference>
<dbReference type="STRING" id="1073089.A0A1L9REZ2"/>
<organism evidence="1 2">
    <name type="scientific">Aspergillus wentii DTO 134E9</name>
    <dbReference type="NCBI Taxonomy" id="1073089"/>
    <lineage>
        <taxon>Eukaryota</taxon>
        <taxon>Fungi</taxon>
        <taxon>Dikarya</taxon>
        <taxon>Ascomycota</taxon>
        <taxon>Pezizomycotina</taxon>
        <taxon>Eurotiomycetes</taxon>
        <taxon>Eurotiomycetidae</taxon>
        <taxon>Eurotiales</taxon>
        <taxon>Aspergillaceae</taxon>
        <taxon>Aspergillus</taxon>
        <taxon>Aspergillus subgen. Cremei</taxon>
    </lineage>
</organism>
<dbReference type="VEuPathDB" id="FungiDB:ASPWEDRAFT_174900"/>
<protein>
    <submittedName>
        <fullName evidence="1">Uncharacterized protein</fullName>
    </submittedName>
</protein>
<sequence>MDFHVVSKVDNNIHESFSLDRSSYPEPKELSPDSARVQPVVISLTSNNLSYARFGDFLHWWDAYPVPATAPAPYNDKTKWGIVPAWGYGIVTESTINSLKPGTLLFGFWPTSSAPVDLKLSPSEPSGNWVEISEHRKLQMSIYNEYKETGHYDLPTSGTVDWPKEQLDNMAWTALLGTVWQTGYLLNKYSFTTNPEVDPNIGPMGASTPWSKEDADLSEAVLVNLSASGKTARGFAWQVLNKRSRGDGPLGFLQITQAPETIGEVAKRSAQNSGTPTKASGYSDIAGGVEWAAGLKPKKLVIIDFGARDNAVKKLVESVNESPELKEVKTVIIHVGSEQKVYSKEEMMAYLQDMQMLGKVRCNTADILDAVVASIGRQAYQDAVQSNWNEWSQERENNIPDMKLTWSDSVFGEHGIHGGWDRVTTGSLAPHECLVFKFR</sequence>
<name>A0A1L9REZ2_ASPWE</name>
<reference evidence="2" key="1">
    <citation type="journal article" date="2017" name="Genome Biol.">
        <title>Comparative genomics reveals high biological diversity and specific adaptations in the industrially and medically important fungal genus Aspergillus.</title>
        <authorList>
            <person name="de Vries R.P."/>
            <person name="Riley R."/>
            <person name="Wiebenga A."/>
            <person name="Aguilar-Osorio G."/>
            <person name="Amillis S."/>
            <person name="Uchima C.A."/>
            <person name="Anderluh G."/>
            <person name="Asadollahi M."/>
            <person name="Askin M."/>
            <person name="Barry K."/>
            <person name="Battaglia E."/>
            <person name="Bayram O."/>
            <person name="Benocci T."/>
            <person name="Braus-Stromeyer S.A."/>
            <person name="Caldana C."/>
            <person name="Canovas D."/>
            <person name="Cerqueira G.C."/>
            <person name="Chen F."/>
            <person name="Chen W."/>
            <person name="Choi C."/>
            <person name="Clum A."/>
            <person name="Dos Santos R.A."/>
            <person name="Damasio A.R."/>
            <person name="Diallinas G."/>
            <person name="Emri T."/>
            <person name="Fekete E."/>
            <person name="Flipphi M."/>
            <person name="Freyberg S."/>
            <person name="Gallo A."/>
            <person name="Gournas C."/>
            <person name="Habgood R."/>
            <person name="Hainaut M."/>
            <person name="Harispe M.L."/>
            <person name="Henrissat B."/>
            <person name="Hilden K.S."/>
            <person name="Hope R."/>
            <person name="Hossain A."/>
            <person name="Karabika E."/>
            <person name="Karaffa L."/>
            <person name="Karanyi Z."/>
            <person name="Krasevec N."/>
            <person name="Kuo A."/>
            <person name="Kusch H."/>
            <person name="LaButti K."/>
            <person name="Lagendijk E.L."/>
            <person name="Lapidus A."/>
            <person name="Levasseur A."/>
            <person name="Lindquist E."/>
            <person name="Lipzen A."/>
            <person name="Logrieco A.F."/>
            <person name="MacCabe A."/>
            <person name="Maekelae M.R."/>
            <person name="Malavazi I."/>
            <person name="Melin P."/>
            <person name="Meyer V."/>
            <person name="Mielnichuk N."/>
            <person name="Miskei M."/>
            <person name="Molnar A.P."/>
            <person name="Mule G."/>
            <person name="Ngan C.Y."/>
            <person name="Orejas M."/>
            <person name="Orosz E."/>
            <person name="Ouedraogo J.P."/>
            <person name="Overkamp K.M."/>
            <person name="Park H.-S."/>
            <person name="Perrone G."/>
            <person name="Piumi F."/>
            <person name="Punt P.J."/>
            <person name="Ram A.F."/>
            <person name="Ramon A."/>
            <person name="Rauscher S."/>
            <person name="Record E."/>
            <person name="Riano-Pachon D.M."/>
            <person name="Robert V."/>
            <person name="Roehrig J."/>
            <person name="Ruller R."/>
            <person name="Salamov A."/>
            <person name="Salih N.S."/>
            <person name="Samson R.A."/>
            <person name="Sandor E."/>
            <person name="Sanguinetti M."/>
            <person name="Schuetze T."/>
            <person name="Sepcic K."/>
            <person name="Shelest E."/>
            <person name="Sherlock G."/>
            <person name="Sophianopoulou V."/>
            <person name="Squina F.M."/>
            <person name="Sun H."/>
            <person name="Susca A."/>
            <person name="Todd R.B."/>
            <person name="Tsang A."/>
            <person name="Unkles S.E."/>
            <person name="van de Wiele N."/>
            <person name="van Rossen-Uffink D."/>
            <person name="Oliveira J.V."/>
            <person name="Vesth T.C."/>
            <person name="Visser J."/>
            <person name="Yu J.-H."/>
            <person name="Zhou M."/>
            <person name="Andersen M.R."/>
            <person name="Archer D.B."/>
            <person name="Baker S.E."/>
            <person name="Benoit I."/>
            <person name="Brakhage A.A."/>
            <person name="Braus G.H."/>
            <person name="Fischer R."/>
            <person name="Frisvad J.C."/>
            <person name="Goldman G.H."/>
            <person name="Houbraken J."/>
            <person name="Oakley B."/>
            <person name="Pocsi I."/>
            <person name="Scazzocchio C."/>
            <person name="Seiboth B."/>
            <person name="vanKuyk P.A."/>
            <person name="Wortman J."/>
            <person name="Dyer P.S."/>
            <person name="Grigoriev I.V."/>
        </authorList>
    </citation>
    <scope>NUCLEOTIDE SEQUENCE [LARGE SCALE GENOMIC DNA]</scope>
    <source>
        <strain evidence="2">DTO 134E9</strain>
    </source>
</reference>
<gene>
    <name evidence="1" type="ORF">ASPWEDRAFT_174900</name>
</gene>
<evidence type="ECO:0000313" key="2">
    <source>
        <dbReference type="Proteomes" id="UP000184383"/>
    </source>
</evidence>
<dbReference type="OrthoDB" id="192702at2759"/>
<dbReference type="InterPro" id="IPR021276">
    <property type="entry name" value="DUF2855"/>
</dbReference>